<keyword evidence="1" id="KW-0472">Membrane</keyword>
<keyword evidence="1" id="KW-0812">Transmembrane</keyword>
<dbReference type="EMBL" id="UINC01154777">
    <property type="protein sequence ID" value="SVD50245.1"/>
    <property type="molecule type" value="Genomic_DNA"/>
</dbReference>
<gene>
    <name evidence="2" type="ORF">METZ01_LOCUS403099</name>
</gene>
<accession>A0A382VW62</accession>
<reference evidence="2" key="1">
    <citation type="submission" date="2018-05" db="EMBL/GenBank/DDBJ databases">
        <authorList>
            <person name="Lanie J.A."/>
            <person name="Ng W.-L."/>
            <person name="Kazmierczak K.M."/>
            <person name="Andrzejewski T.M."/>
            <person name="Davidsen T.M."/>
            <person name="Wayne K.J."/>
            <person name="Tettelin H."/>
            <person name="Glass J.I."/>
            <person name="Rusch D."/>
            <person name="Podicherti R."/>
            <person name="Tsui H.-C.T."/>
            <person name="Winkler M.E."/>
        </authorList>
    </citation>
    <scope>NUCLEOTIDE SEQUENCE</scope>
</reference>
<evidence type="ECO:0000256" key="1">
    <source>
        <dbReference type="SAM" id="Phobius"/>
    </source>
</evidence>
<feature type="transmembrane region" description="Helical" evidence="1">
    <location>
        <begin position="14"/>
        <end position="35"/>
    </location>
</feature>
<proteinExistence type="predicted"/>
<protein>
    <submittedName>
        <fullName evidence="2">Uncharacterized protein</fullName>
    </submittedName>
</protein>
<name>A0A382VW62_9ZZZZ</name>
<sequence>MPKDSYKIGKTQKALLVAVGFGIIISVFVWAMVYIDFSKL</sequence>
<dbReference type="AlphaFoldDB" id="A0A382VW62"/>
<keyword evidence="1" id="KW-1133">Transmembrane helix</keyword>
<evidence type="ECO:0000313" key="2">
    <source>
        <dbReference type="EMBL" id="SVD50245.1"/>
    </source>
</evidence>
<organism evidence="2">
    <name type="scientific">marine metagenome</name>
    <dbReference type="NCBI Taxonomy" id="408172"/>
    <lineage>
        <taxon>unclassified sequences</taxon>
        <taxon>metagenomes</taxon>
        <taxon>ecological metagenomes</taxon>
    </lineage>
</organism>